<evidence type="ECO:0000256" key="3">
    <source>
        <dbReference type="ARBA" id="ARBA00012820"/>
    </source>
</evidence>
<dbReference type="Pfam" id="PF00756">
    <property type="entry name" value="Esterase"/>
    <property type="match status" value="1"/>
</dbReference>
<accession>A0A1G6YU84</accession>
<dbReference type="OrthoDB" id="3210113at2"/>
<name>A0A1G6YU84_9ACTN</name>
<dbReference type="AlphaFoldDB" id="A0A1G6YU84"/>
<dbReference type="Proteomes" id="UP000199034">
    <property type="component" value="Unassembled WGS sequence"/>
</dbReference>
<dbReference type="STRING" id="1045774.SAMN05421872_112163"/>
<keyword evidence="5" id="KW-0808">Transferase</keyword>
<evidence type="ECO:0000256" key="8">
    <source>
        <dbReference type="ARBA" id="ARBA00048109"/>
    </source>
</evidence>
<keyword evidence="6" id="KW-0012">Acyltransferase</keyword>
<organism evidence="9 10">
    <name type="scientific">Nocardioides lianchengensis</name>
    <dbReference type="NCBI Taxonomy" id="1045774"/>
    <lineage>
        <taxon>Bacteria</taxon>
        <taxon>Bacillati</taxon>
        <taxon>Actinomycetota</taxon>
        <taxon>Actinomycetes</taxon>
        <taxon>Propionibacteriales</taxon>
        <taxon>Nocardioidaceae</taxon>
        <taxon>Nocardioides</taxon>
    </lineage>
</organism>
<evidence type="ECO:0000256" key="7">
    <source>
        <dbReference type="ARBA" id="ARBA00032572"/>
    </source>
</evidence>
<comment type="catalytic activity">
    <reaction evidence="8">
        <text>an acyl-CoA + a 1,2-diacyl-sn-glycerol = a triacyl-sn-glycerol + CoA</text>
        <dbReference type="Rhea" id="RHEA:10868"/>
        <dbReference type="ChEBI" id="CHEBI:17815"/>
        <dbReference type="ChEBI" id="CHEBI:57287"/>
        <dbReference type="ChEBI" id="CHEBI:58342"/>
        <dbReference type="ChEBI" id="CHEBI:64615"/>
        <dbReference type="EC" id="2.3.1.20"/>
    </reaction>
</comment>
<dbReference type="InterPro" id="IPR006311">
    <property type="entry name" value="TAT_signal"/>
</dbReference>
<dbReference type="PROSITE" id="PS51318">
    <property type="entry name" value="TAT"/>
    <property type="match status" value="1"/>
</dbReference>
<evidence type="ECO:0000256" key="1">
    <source>
        <dbReference type="ARBA" id="ARBA00000697"/>
    </source>
</evidence>
<proteinExistence type="inferred from homology"/>
<dbReference type="InterPro" id="IPR029058">
    <property type="entry name" value="AB_hydrolase_fold"/>
</dbReference>
<comment type="similarity">
    <text evidence="2">Belongs to the mycobacterial A85 antigen family.</text>
</comment>
<dbReference type="EC" id="2.3.1.122" evidence="3"/>
<dbReference type="Gene3D" id="3.40.50.1820">
    <property type="entry name" value="alpha/beta hydrolase"/>
    <property type="match status" value="1"/>
</dbReference>
<gene>
    <name evidence="9" type="ORF">SAMN05421872_112163</name>
</gene>
<dbReference type="InterPro" id="IPR000801">
    <property type="entry name" value="Esterase-like"/>
</dbReference>
<dbReference type="GO" id="GO:0050348">
    <property type="term" value="F:trehalose O-mycolyltransferase activity"/>
    <property type="evidence" value="ECO:0007669"/>
    <property type="project" value="UniProtKB-EC"/>
</dbReference>
<dbReference type="SUPFAM" id="SSF53474">
    <property type="entry name" value="alpha/beta-Hydrolases"/>
    <property type="match status" value="1"/>
</dbReference>
<dbReference type="RefSeq" id="WP_090860173.1">
    <property type="nucleotide sequence ID" value="NZ_FMZM01000012.1"/>
</dbReference>
<comment type="catalytic activity">
    <reaction evidence="1">
        <text>2 alpha,alpha'-trehalose 6-mycolate = alpha,alpha'-trehalose 6,6'-bismycolate + alpha,alpha-trehalose</text>
        <dbReference type="Rhea" id="RHEA:23472"/>
        <dbReference type="ChEBI" id="CHEBI:16551"/>
        <dbReference type="ChEBI" id="CHEBI:18195"/>
        <dbReference type="ChEBI" id="CHEBI:18234"/>
        <dbReference type="EC" id="2.3.1.122"/>
    </reaction>
</comment>
<evidence type="ECO:0000256" key="2">
    <source>
        <dbReference type="ARBA" id="ARBA00005874"/>
    </source>
</evidence>
<dbReference type="EC" id="2.3.1.20" evidence="4"/>
<keyword evidence="10" id="KW-1185">Reference proteome</keyword>
<evidence type="ECO:0000256" key="5">
    <source>
        <dbReference type="ARBA" id="ARBA00022679"/>
    </source>
</evidence>
<dbReference type="PANTHER" id="PTHR48098:SF1">
    <property type="entry name" value="DIACYLGLYCEROL ACYLTRANSFERASE_MYCOLYLTRANSFERASE AG85A"/>
    <property type="match status" value="1"/>
</dbReference>
<dbReference type="PANTHER" id="PTHR48098">
    <property type="entry name" value="ENTEROCHELIN ESTERASE-RELATED"/>
    <property type="match status" value="1"/>
</dbReference>
<evidence type="ECO:0000313" key="10">
    <source>
        <dbReference type="Proteomes" id="UP000199034"/>
    </source>
</evidence>
<evidence type="ECO:0000313" key="9">
    <source>
        <dbReference type="EMBL" id="SDD93842.1"/>
    </source>
</evidence>
<reference evidence="9 10" key="1">
    <citation type="submission" date="2016-10" db="EMBL/GenBank/DDBJ databases">
        <authorList>
            <person name="de Groot N.N."/>
        </authorList>
    </citation>
    <scope>NUCLEOTIDE SEQUENCE [LARGE SCALE GENOMIC DNA]</scope>
    <source>
        <strain evidence="9 10">CGMCC 4.6858</strain>
    </source>
</reference>
<dbReference type="InterPro" id="IPR050583">
    <property type="entry name" value="Mycobacterial_A85_antigen"/>
</dbReference>
<sequence length="295" mass="30528">MPRLSRRAVLLGGGTATVVVAAGATGVHQGVLPGRVWAQAHLGLNGEPGVVPDAEIVPPTVGSFRSTHRGGASTSWSLLRPAGVDGPLPLVVALHPLGGDHAQPSRELGLSQYLTAHVEEGGTPYAVATVDGGRDYWHPRASGDDTSAMVVDELLPILAGQDVGTERIGLLGWSMGGYGVLRLAGLLGPAGVTGVAAASPALWTDADDASGTGFADAEEYERYSVIGRQADLTGIPVRLDCGTGDPFYRATEEYAAGFPDDADVTASFEPGAHDGGYWRRVLPDQLDFLGRTLEG</sequence>
<evidence type="ECO:0000256" key="6">
    <source>
        <dbReference type="ARBA" id="ARBA00023315"/>
    </source>
</evidence>
<evidence type="ECO:0000256" key="4">
    <source>
        <dbReference type="ARBA" id="ARBA00013244"/>
    </source>
</evidence>
<protein>
    <recommendedName>
        <fullName evidence="7">Acyl-CoA:diacylglycerol acyltransferase</fullName>
        <ecNumber evidence="3">2.3.1.122</ecNumber>
        <ecNumber evidence="4">2.3.1.20</ecNumber>
    </recommendedName>
</protein>
<dbReference type="GO" id="GO:0004144">
    <property type="term" value="F:diacylglycerol O-acyltransferase activity"/>
    <property type="evidence" value="ECO:0007669"/>
    <property type="project" value="UniProtKB-EC"/>
</dbReference>
<dbReference type="EMBL" id="FMZM01000012">
    <property type="protein sequence ID" value="SDD93842.1"/>
    <property type="molecule type" value="Genomic_DNA"/>
</dbReference>